<evidence type="ECO:0000313" key="3">
    <source>
        <dbReference type="Proteomes" id="UP000437065"/>
    </source>
</evidence>
<feature type="transmembrane region" description="Helical" evidence="1">
    <location>
        <begin position="12"/>
        <end position="33"/>
    </location>
</feature>
<keyword evidence="1" id="KW-0472">Membrane</keyword>
<evidence type="ECO:0000256" key="1">
    <source>
        <dbReference type="SAM" id="Phobius"/>
    </source>
</evidence>
<reference evidence="2 3" key="1">
    <citation type="submission" date="2019-12" db="EMBL/GenBank/DDBJ databases">
        <title>Isolation and characterization of three novel carbon monoxide-oxidizing members of Halobacteria from salione crusts and soils.</title>
        <authorList>
            <person name="Myers M.R."/>
            <person name="King G.M."/>
        </authorList>
    </citation>
    <scope>NUCLEOTIDE SEQUENCE [LARGE SCALE GENOMIC DNA]</scope>
    <source>
        <strain evidence="2 3">WSA2</strain>
    </source>
</reference>
<sequence length="139" mass="13669">MTRAPRSLLGQFVLWTAGAVGVQLVLGVSWGAPESVFDPAALADAALVGACVAAGGVAASSLSVYGRDIVGVLVATGLLTALSTAAFGAGAATTNELISLVAGYAVFVALAYTAGWALDGVLRRGVVVEDGAATFAGDR</sequence>
<dbReference type="RefSeq" id="WP_159669007.1">
    <property type="nucleotide sequence ID" value="NZ_WUUS01000009.1"/>
</dbReference>
<dbReference type="AlphaFoldDB" id="A0A6B0T2N1"/>
<feature type="transmembrane region" description="Helical" evidence="1">
    <location>
        <begin position="45"/>
        <end position="65"/>
    </location>
</feature>
<dbReference type="EMBL" id="WUUS01000009">
    <property type="protein sequence ID" value="MXR42550.1"/>
    <property type="molecule type" value="Genomic_DNA"/>
</dbReference>
<feature type="transmembrane region" description="Helical" evidence="1">
    <location>
        <begin position="97"/>
        <end position="118"/>
    </location>
</feature>
<keyword evidence="1" id="KW-1133">Transmembrane helix</keyword>
<keyword evidence="3" id="KW-1185">Reference proteome</keyword>
<proteinExistence type="predicted"/>
<comment type="caution">
    <text evidence="2">The sequence shown here is derived from an EMBL/GenBank/DDBJ whole genome shotgun (WGS) entry which is preliminary data.</text>
</comment>
<accession>A0A6B0T2N1</accession>
<evidence type="ECO:0000313" key="2">
    <source>
        <dbReference type="EMBL" id="MXR42550.1"/>
    </source>
</evidence>
<keyword evidence="1" id="KW-0812">Transmembrane</keyword>
<name>A0A6B0T2N1_9EURY</name>
<feature type="transmembrane region" description="Helical" evidence="1">
    <location>
        <begin position="72"/>
        <end position="91"/>
    </location>
</feature>
<dbReference type="Proteomes" id="UP000437065">
    <property type="component" value="Unassembled WGS sequence"/>
</dbReference>
<organism evidence="2 3">
    <name type="scientific">Halobaculum saliterrae</name>
    <dbReference type="NCBI Taxonomy" id="2073113"/>
    <lineage>
        <taxon>Archaea</taxon>
        <taxon>Methanobacteriati</taxon>
        <taxon>Methanobacteriota</taxon>
        <taxon>Stenosarchaea group</taxon>
        <taxon>Halobacteria</taxon>
        <taxon>Halobacteriales</taxon>
        <taxon>Haloferacaceae</taxon>
        <taxon>Halobaculum</taxon>
    </lineage>
</organism>
<protein>
    <submittedName>
        <fullName evidence="2">Uncharacterized protein</fullName>
    </submittedName>
</protein>
<gene>
    <name evidence="2" type="ORF">GRX01_14540</name>
</gene>